<protein>
    <recommendedName>
        <fullName evidence="5">ERCC3/RAD25/XPB helicase C-terminal domain-containing protein</fullName>
    </recommendedName>
</protein>
<name>A0A9W7CDL7_9STRA</name>
<dbReference type="OrthoDB" id="10262986at2759"/>
<dbReference type="PANTHER" id="PTHR11274">
    <property type="entry name" value="RAD25/XP-B DNA REPAIR HELICASE"/>
    <property type="match status" value="1"/>
</dbReference>
<sequence length="128" mass="14650">MEFLLKEHKKRGDKIIVFSDLITALVYYSKKFQEPCIHGGTAELERQGILGMFKANQGSSTLHYGSWRQEAQRLGRILRPKAGTATDGTNKDSFNEFFYNHMSSDTSEMYYSTMRQQYLMDQGTLSGS</sequence>
<dbReference type="GO" id="GO:0097550">
    <property type="term" value="C:transcription preinitiation complex"/>
    <property type="evidence" value="ECO:0007669"/>
    <property type="project" value="TreeGrafter"/>
</dbReference>
<evidence type="ECO:0000256" key="3">
    <source>
        <dbReference type="ARBA" id="ARBA00022806"/>
    </source>
</evidence>
<organism evidence="6 7">
    <name type="scientific">Triparma retinervis</name>
    <dbReference type="NCBI Taxonomy" id="2557542"/>
    <lineage>
        <taxon>Eukaryota</taxon>
        <taxon>Sar</taxon>
        <taxon>Stramenopiles</taxon>
        <taxon>Ochrophyta</taxon>
        <taxon>Bolidophyceae</taxon>
        <taxon>Parmales</taxon>
        <taxon>Triparmaceae</taxon>
        <taxon>Triparma</taxon>
    </lineage>
</organism>
<dbReference type="PANTHER" id="PTHR11274:SF0">
    <property type="entry name" value="GENERAL TRANSCRIPTION AND DNA REPAIR FACTOR IIH HELICASE SUBUNIT XPB"/>
    <property type="match status" value="1"/>
</dbReference>
<dbReference type="GO" id="GO:0005675">
    <property type="term" value="C:transcription factor TFIIH holo complex"/>
    <property type="evidence" value="ECO:0007669"/>
    <property type="project" value="TreeGrafter"/>
</dbReference>
<dbReference type="GO" id="GO:0006367">
    <property type="term" value="P:transcription initiation at RNA polymerase II promoter"/>
    <property type="evidence" value="ECO:0007669"/>
    <property type="project" value="TreeGrafter"/>
</dbReference>
<evidence type="ECO:0000259" key="5">
    <source>
        <dbReference type="Pfam" id="PF16203"/>
    </source>
</evidence>
<keyword evidence="2" id="KW-0378">Hydrolase</keyword>
<evidence type="ECO:0000256" key="4">
    <source>
        <dbReference type="ARBA" id="ARBA00022840"/>
    </source>
</evidence>
<dbReference type="Proteomes" id="UP001165082">
    <property type="component" value="Unassembled WGS sequence"/>
</dbReference>
<dbReference type="AlphaFoldDB" id="A0A9W7CDL7"/>
<gene>
    <name evidence="6" type="ORF">TrRE_jg1320</name>
</gene>
<evidence type="ECO:0000256" key="1">
    <source>
        <dbReference type="ARBA" id="ARBA00022741"/>
    </source>
</evidence>
<feature type="domain" description="ERCC3/RAD25/XPB helicase C-terminal" evidence="5">
    <location>
        <begin position="62"/>
        <end position="123"/>
    </location>
</feature>
<dbReference type="SUPFAM" id="SSF52540">
    <property type="entry name" value="P-loop containing nucleoside triphosphate hydrolases"/>
    <property type="match status" value="1"/>
</dbReference>
<evidence type="ECO:0000256" key="2">
    <source>
        <dbReference type="ARBA" id="ARBA00022801"/>
    </source>
</evidence>
<dbReference type="Gene3D" id="3.40.50.300">
    <property type="entry name" value="P-loop containing nucleotide triphosphate hydrolases"/>
    <property type="match status" value="2"/>
</dbReference>
<keyword evidence="7" id="KW-1185">Reference proteome</keyword>
<evidence type="ECO:0000313" key="7">
    <source>
        <dbReference type="Proteomes" id="UP001165082"/>
    </source>
</evidence>
<evidence type="ECO:0000313" key="6">
    <source>
        <dbReference type="EMBL" id="GMI07937.1"/>
    </source>
</evidence>
<dbReference type="GO" id="GO:0016787">
    <property type="term" value="F:hydrolase activity"/>
    <property type="evidence" value="ECO:0007669"/>
    <property type="project" value="UniProtKB-KW"/>
</dbReference>
<accession>A0A9W7CDL7</accession>
<keyword evidence="4" id="KW-0067">ATP-binding</keyword>
<dbReference type="InterPro" id="IPR027417">
    <property type="entry name" value="P-loop_NTPase"/>
</dbReference>
<dbReference type="Pfam" id="PF16203">
    <property type="entry name" value="ERCC3_RAD25_C"/>
    <property type="match status" value="1"/>
</dbReference>
<reference evidence="6" key="1">
    <citation type="submission" date="2022-07" db="EMBL/GenBank/DDBJ databases">
        <title>Genome analysis of Parmales, a sister group of diatoms, reveals the evolutionary specialization of diatoms from phago-mixotrophs to photoautotrophs.</title>
        <authorList>
            <person name="Ban H."/>
            <person name="Sato S."/>
            <person name="Yoshikawa S."/>
            <person name="Kazumasa Y."/>
            <person name="Nakamura Y."/>
            <person name="Ichinomiya M."/>
            <person name="Saitoh K."/>
            <person name="Sato N."/>
            <person name="Blanc-Mathieu R."/>
            <person name="Endo H."/>
            <person name="Kuwata A."/>
            <person name="Ogata H."/>
        </authorList>
    </citation>
    <scope>NUCLEOTIDE SEQUENCE</scope>
</reference>
<dbReference type="GO" id="GO:0000112">
    <property type="term" value="C:nucleotide-excision repair factor 3 complex"/>
    <property type="evidence" value="ECO:0007669"/>
    <property type="project" value="TreeGrafter"/>
</dbReference>
<proteinExistence type="predicted"/>
<comment type="caution">
    <text evidence="6">The sequence shown here is derived from an EMBL/GenBank/DDBJ whole genome shotgun (WGS) entry which is preliminary data.</text>
</comment>
<keyword evidence="3" id="KW-0347">Helicase</keyword>
<dbReference type="InterPro" id="IPR032438">
    <property type="entry name" value="ERCC3_RAD25_C"/>
</dbReference>
<dbReference type="GO" id="GO:0043138">
    <property type="term" value="F:3'-5' DNA helicase activity"/>
    <property type="evidence" value="ECO:0007669"/>
    <property type="project" value="TreeGrafter"/>
</dbReference>
<dbReference type="InterPro" id="IPR050615">
    <property type="entry name" value="ATP-dep_DNA_Helicase"/>
</dbReference>
<dbReference type="EMBL" id="BRXZ01000234">
    <property type="protein sequence ID" value="GMI07937.1"/>
    <property type="molecule type" value="Genomic_DNA"/>
</dbReference>
<dbReference type="GO" id="GO:0005524">
    <property type="term" value="F:ATP binding"/>
    <property type="evidence" value="ECO:0007669"/>
    <property type="project" value="UniProtKB-KW"/>
</dbReference>
<keyword evidence="1" id="KW-0547">Nucleotide-binding</keyword>